<evidence type="ECO:0000256" key="4">
    <source>
        <dbReference type="PIRSR" id="PIRSR601613-1"/>
    </source>
</evidence>
<gene>
    <name evidence="6" type="ORF">H7F53_12085</name>
</gene>
<dbReference type="PANTHER" id="PTHR43563:SF1">
    <property type="entry name" value="AMINE OXIDASE [FLAVIN-CONTAINING] B"/>
    <property type="match status" value="1"/>
</dbReference>
<comment type="caution">
    <text evidence="6">The sequence shown here is derived from an EMBL/GenBank/DDBJ whole genome shotgun (WGS) entry which is preliminary data.</text>
</comment>
<dbReference type="GO" id="GO:0016491">
    <property type="term" value="F:oxidoreductase activity"/>
    <property type="evidence" value="ECO:0007669"/>
    <property type="project" value="UniProtKB-KW"/>
</dbReference>
<dbReference type="AlphaFoldDB" id="A0A7X1FZN1"/>
<evidence type="ECO:0000256" key="1">
    <source>
        <dbReference type="ARBA" id="ARBA00001974"/>
    </source>
</evidence>
<protein>
    <submittedName>
        <fullName evidence="6">FAD-dependent oxidoreductase</fullName>
    </submittedName>
</protein>
<feature type="binding site" evidence="4">
    <location>
        <position position="39"/>
    </location>
    <ligand>
        <name>FAD</name>
        <dbReference type="ChEBI" id="CHEBI:57692"/>
    </ligand>
</feature>
<feature type="binding site" evidence="4">
    <location>
        <position position="466"/>
    </location>
    <ligand>
        <name>FAD</name>
        <dbReference type="ChEBI" id="CHEBI:57692"/>
    </ligand>
</feature>
<dbReference type="SUPFAM" id="SSF54373">
    <property type="entry name" value="FAD-linked reductases, C-terminal domain"/>
    <property type="match status" value="1"/>
</dbReference>
<dbReference type="Proteomes" id="UP000551327">
    <property type="component" value="Unassembled WGS sequence"/>
</dbReference>
<dbReference type="EMBL" id="JACLAX010000011">
    <property type="protein sequence ID" value="MBC2669886.1"/>
    <property type="molecule type" value="Genomic_DNA"/>
</dbReference>
<comment type="cofactor">
    <cofactor evidence="1">
        <name>FAD</name>
        <dbReference type="ChEBI" id="CHEBI:57692"/>
    </cofactor>
</comment>
<dbReference type="Gene3D" id="3.50.50.60">
    <property type="entry name" value="FAD/NAD(P)-binding domain"/>
    <property type="match status" value="1"/>
</dbReference>
<proteinExistence type="inferred from homology"/>
<dbReference type="InterPro" id="IPR050703">
    <property type="entry name" value="Flavin_MAO"/>
</dbReference>
<dbReference type="InterPro" id="IPR036188">
    <property type="entry name" value="FAD/NAD-bd_sf"/>
</dbReference>
<keyword evidence="3" id="KW-0560">Oxidoreductase</keyword>
<dbReference type="Pfam" id="PF01593">
    <property type="entry name" value="Amino_oxidase"/>
    <property type="match status" value="1"/>
</dbReference>
<evidence type="ECO:0000313" key="6">
    <source>
        <dbReference type="EMBL" id="MBC2669886.1"/>
    </source>
</evidence>
<dbReference type="InterPro" id="IPR001613">
    <property type="entry name" value="Flavin_amine_oxidase"/>
</dbReference>
<dbReference type="SUPFAM" id="SSF51905">
    <property type="entry name" value="FAD/NAD(P)-binding domain"/>
    <property type="match status" value="1"/>
</dbReference>
<sequence>MNRRDLIAAGVASAATLALPRMTLAAERADVVIVGAGLSGMHAAQLLIDLGLKVIVLDANARVGGRVQTVQTMDGPIDVGASQIGRGYARVLDAVQRYGLKLIPEDRDLLAFGGHFKDTWIDPKTWESNPLNQTVGDERKISPFLMGQVVAARFNPLKEVDDWLDPRFADLDISLRQLMQRNGYSAAAIELASHSAPGIGIDETSMLRMWQEETRGAVDRKIGGAPTRHDRQQPFGEVNDRANLLGGLATINNIVGGTSQLPLAMAAKLGDVIRLNRKVGRIEMTDSAATVTCTDGTAYAARFVISTLPFSVLREVEIVAAPNPVARQAITTMPYANTARMYLTVDRPFWQDDGLPASFSTDGPIGMFWAIDNHTGQGRHRAMVVMVGKVAQAIARLDHEEAEAFVLSELVRLRPAAKGLLRYQTYKDWLRDPLQRGCGFSLAPGQVNGFARDMLKPWQVLHFAGEHTRRLDYGMEAAMESGERVAIEIAGRV</sequence>
<evidence type="ECO:0000313" key="7">
    <source>
        <dbReference type="Proteomes" id="UP000551327"/>
    </source>
</evidence>
<feature type="binding site" evidence="4">
    <location>
        <position position="279"/>
    </location>
    <ligand>
        <name>FAD</name>
        <dbReference type="ChEBI" id="CHEBI:57692"/>
    </ligand>
</feature>
<reference evidence="6 7" key="1">
    <citation type="submission" date="2020-08" db="EMBL/GenBank/DDBJ databases">
        <title>The genome sequence of type strain Novosphingobium piscinae KCTC 42194.</title>
        <authorList>
            <person name="Liu Y."/>
        </authorList>
    </citation>
    <scope>NUCLEOTIDE SEQUENCE [LARGE SCALE GENOMIC DNA]</scope>
    <source>
        <strain evidence="6 7">KCTC 42194</strain>
    </source>
</reference>
<dbReference type="PANTHER" id="PTHR43563">
    <property type="entry name" value="AMINE OXIDASE"/>
    <property type="match status" value="1"/>
</dbReference>
<name>A0A7X1FZN1_9SPHN</name>
<dbReference type="InterPro" id="IPR002937">
    <property type="entry name" value="Amino_oxidase"/>
</dbReference>
<evidence type="ECO:0000256" key="3">
    <source>
        <dbReference type="ARBA" id="ARBA00023002"/>
    </source>
</evidence>
<evidence type="ECO:0000259" key="5">
    <source>
        <dbReference type="Pfam" id="PF01593"/>
    </source>
</evidence>
<accession>A0A7X1FZN1</accession>
<evidence type="ECO:0000256" key="2">
    <source>
        <dbReference type="ARBA" id="ARBA00005995"/>
    </source>
</evidence>
<comment type="similarity">
    <text evidence="2">Belongs to the flavin monoamine oxidase family.</text>
</comment>
<keyword evidence="7" id="KW-1185">Reference proteome</keyword>
<feature type="domain" description="Amine oxidase" evidence="5">
    <location>
        <begin position="38"/>
        <end position="489"/>
    </location>
</feature>
<organism evidence="6 7">
    <name type="scientific">Novosphingobium piscinae</name>
    <dbReference type="NCBI Taxonomy" id="1507448"/>
    <lineage>
        <taxon>Bacteria</taxon>
        <taxon>Pseudomonadati</taxon>
        <taxon>Pseudomonadota</taxon>
        <taxon>Alphaproteobacteria</taxon>
        <taxon>Sphingomonadales</taxon>
        <taxon>Sphingomonadaceae</taxon>
        <taxon>Novosphingobium</taxon>
    </lineage>
</organism>
<dbReference type="RefSeq" id="WP_185679744.1">
    <property type="nucleotide sequence ID" value="NZ_JACLAX010000011.1"/>
</dbReference>
<dbReference type="PRINTS" id="PR00757">
    <property type="entry name" value="AMINEOXDASEF"/>
</dbReference>